<dbReference type="InterPro" id="IPR036388">
    <property type="entry name" value="WH-like_DNA-bd_sf"/>
</dbReference>
<name>M2ZSG0_9PROT</name>
<evidence type="ECO:0000259" key="1">
    <source>
        <dbReference type="Pfam" id="PF17782"/>
    </source>
</evidence>
<sequence>MVSWVLLEVELAGRLERHPGNRVSLLVG</sequence>
<dbReference type="Proteomes" id="UP000011744">
    <property type="component" value="Unassembled WGS sequence"/>
</dbReference>
<accession>M2ZSG0</accession>
<reference evidence="2 3" key="1">
    <citation type="journal article" date="2014" name="Genome Announc.">
        <title>Draft Genome Sequence of Magnetospirillum sp. Strain SO-1, a Freshwater Magnetotactic Bacterium Isolated from the Ol'khovka River, Russia.</title>
        <authorList>
            <person name="Grouzdev D.S."/>
            <person name="Dziuba M.V."/>
            <person name="Sukhacheva M.S."/>
            <person name="Mardanov A.V."/>
            <person name="Beletskiy A.V."/>
            <person name="Kuznetsov B.B."/>
            <person name="Skryabin K.G."/>
        </authorList>
    </citation>
    <scope>NUCLEOTIDE SEQUENCE [LARGE SCALE GENOMIC DNA]</scope>
    <source>
        <strain evidence="2 3">SO-1</strain>
    </source>
</reference>
<evidence type="ECO:0000313" key="3">
    <source>
        <dbReference type="Proteomes" id="UP000011744"/>
    </source>
</evidence>
<dbReference type="InterPro" id="IPR041614">
    <property type="entry name" value="DprA_WH"/>
</dbReference>
<dbReference type="EMBL" id="AONQ01000019">
    <property type="protein sequence ID" value="EME70282.1"/>
    <property type="molecule type" value="Genomic_DNA"/>
</dbReference>
<comment type="caution">
    <text evidence="2">The sequence shown here is derived from an EMBL/GenBank/DDBJ whole genome shotgun (WGS) entry which is preliminary data.</text>
</comment>
<dbReference type="Pfam" id="PF17782">
    <property type="entry name" value="WHD_DprA"/>
    <property type="match status" value="1"/>
</dbReference>
<protein>
    <submittedName>
        <fullName evidence="2">Rossmann fold nucleotide-binding protein</fullName>
    </submittedName>
</protein>
<dbReference type="Gene3D" id="1.10.10.10">
    <property type="entry name" value="Winged helix-like DNA-binding domain superfamily/Winged helix DNA-binding domain"/>
    <property type="match status" value="1"/>
</dbReference>
<gene>
    <name evidence="2" type="ORF">H261_08853</name>
</gene>
<feature type="domain" description="DprA winged helix" evidence="1">
    <location>
        <begin position="2"/>
        <end position="21"/>
    </location>
</feature>
<proteinExistence type="predicted"/>
<evidence type="ECO:0000313" key="2">
    <source>
        <dbReference type="EMBL" id="EME70282.1"/>
    </source>
</evidence>
<keyword evidence="3" id="KW-1185">Reference proteome</keyword>
<organism evidence="2 3">
    <name type="scientific">Paramagnetospirillum caucaseum</name>
    <dbReference type="NCBI Taxonomy" id="1244869"/>
    <lineage>
        <taxon>Bacteria</taxon>
        <taxon>Pseudomonadati</taxon>
        <taxon>Pseudomonadota</taxon>
        <taxon>Alphaproteobacteria</taxon>
        <taxon>Rhodospirillales</taxon>
        <taxon>Magnetospirillaceae</taxon>
        <taxon>Paramagnetospirillum</taxon>
    </lineage>
</organism>
<dbReference type="AlphaFoldDB" id="M2ZSG0"/>
<dbReference type="STRING" id="1244869.H261_08853"/>